<gene>
    <name evidence="13" type="ORF">HHT355_0019</name>
</gene>
<proteinExistence type="inferred from homology"/>
<dbReference type="InterPro" id="IPR000644">
    <property type="entry name" value="CBS_dom"/>
</dbReference>
<dbReference type="InterPro" id="IPR016169">
    <property type="entry name" value="FAD-bd_PCMH_sub2"/>
</dbReference>
<keyword evidence="6 8" id="KW-0129">CBS domain</keyword>
<evidence type="ECO:0000256" key="2">
    <source>
        <dbReference type="ARBA" id="ARBA00006337"/>
    </source>
</evidence>
<organism evidence="13 14">
    <name type="scientific">Herbinix hemicellulosilytica</name>
    <dbReference type="NCBI Taxonomy" id="1564487"/>
    <lineage>
        <taxon>Bacteria</taxon>
        <taxon>Bacillati</taxon>
        <taxon>Bacillota</taxon>
        <taxon>Clostridia</taxon>
        <taxon>Lachnospirales</taxon>
        <taxon>Lachnospiraceae</taxon>
        <taxon>Herbinix</taxon>
    </lineage>
</organism>
<dbReference type="InterPro" id="IPR005170">
    <property type="entry name" value="Transptr-assoc_dom"/>
</dbReference>
<dbReference type="Pfam" id="PF03471">
    <property type="entry name" value="CorC_HlyC"/>
    <property type="match status" value="1"/>
</dbReference>
<dbReference type="PROSITE" id="PS51371">
    <property type="entry name" value="CBS"/>
    <property type="match status" value="2"/>
</dbReference>
<evidence type="ECO:0000256" key="4">
    <source>
        <dbReference type="ARBA" id="ARBA00022737"/>
    </source>
</evidence>
<dbReference type="PROSITE" id="PS51846">
    <property type="entry name" value="CNNM"/>
    <property type="match status" value="1"/>
</dbReference>
<dbReference type="CDD" id="cd04590">
    <property type="entry name" value="CBS_pair_CorC_HlyC_assoc"/>
    <property type="match status" value="1"/>
</dbReference>
<dbReference type="PANTHER" id="PTHR22777">
    <property type="entry name" value="HEMOLYSIN-RELATED"/>
    <property type="match status" value="1"/>
</dbReference>
<dbReference type="GO" id="GO:0005886">
    <property type="term" value="C:plasma membrane"/>
    <property type="evidence" value="ECO:0007669"/>
    <property type="project" value="TreeGrafter"/>
</dbReference>
<dbReference type="OrthoDB" id="9798188at2"/>
<evidence type="ECO:0000256" key="9">
    <source>
        <dbReference type="PROSITE-ProRule" id="PRU01193"/>
    </source>
</evidence>
<feature type="domain" description="CBS" evidence="11">
    <location>
        <begin position="225"/>
        <end position="288"/>
    </location>
</feature>
<dbReference type="RefSeq" id="WP_103201426.1">
    <property type="nucleotide sequence ID" value="NZ_CVTD020000002.1"/>
</dbReference>
<comment type="subcellular location">
    <subcellularLocation>
        <location evidence="1">Membrane</location>
        <topology evidence="1">Multi-pass membrane protein</topology>
    </subcellularLocation>
</comment>
<evidence type="ECO:0000256" key="8">
    <source>
        <dbReference type="PROSITE-ProRule" id="PRU00703"/>
    </source>
</evidence>
<evidence type="ECO:0000259" key="12">
    <source>
        <dbReference type="PROSITE" id="PS51846"/>
    </source>
</evidence>
<dbReference type="GO" id="GO:0050660">
    <property type="term" value="F:flavin adenine dinucleotide binding"/>
    <property type="evidence" value="ECO:0007669"/>
    <property type="project" value="InterPro"/>
</dbReference>
<dbReference type="InterPro" id="IPR036318">
    <property type="entry name" value="FAD-bd_PCMH-like_sf"/>
</dbReference>
<name>A0A0H5SDX6_HERHM</name>
<dbReference type="Pfam" id="PF01595">
    <property type="entry name" value="CNNM"/>
    <property type="match status" value="1"/>
</dbReference>
<reference evidence="13 14" key="1">
    <citation type="submission" date="2015-06" db="EMBL/GenBank/DDBJ databases">
        <authorList>
            <person name="Wibberg Daniel"/>
        </authorList>
    </citation>
    <scope>NUCLEOTIDE SEQUENCE [LARGE SCALE GENOMIC DNA]</scope>
    <source>
        <strain evidence="13 14">T3/55T</strain>
    </source>
</reference>
<evidence type="ECO:0000313" key="13">
    <source>
        <dbReference type="EMBL" id="CRZ33235.1"/>
    </source>
</evidence>
<dbReference type="FunFam" id="3.10.580.10:FF:000002">
    <property type="entry name" value="Magnesium/cobalt efflux protein CorC"/>
    <property type="match status" value="1"/>
</dbReference>
<dbReference type="AlphaFoldDB" id="A0A0H5SDX6"/>
<dbReference type="SUPFAM" id="SSF54631">
    <property type="entry name" value="CBS-domain pair"/>
    <property type="match status" value="1"/>
</dbReference>
<feature type="transmembrane region" description="Helical" evidence="10">
    <location>
        <begin position="108"/>
        <end position="128"/>
    </location>
</feature>
<dbReference type="Proteomes" id="UP000236497">
    <property type="component" value="Unassembled WGS sequence"/>
</dbReference>
<dbReference type="SUPFAM" id="SSF56176">
    <property type="entry name" value="FAD-binding/transporter-associated domain-like"/>
    <property type="match status" value="1"/>
</dbReference>
<dbReference type="Gene3D" id="3.30.465.10">
    <property type="match status" value="1"/>
</dbReference>
<feature type="domain" description="CBS" evidence="11">
    <location>
        <begin position="291"/>
        <end position="348"/>
    </location>
</feature>
<dbReference type="Pfam" id="PF00571">
    <property type="entry name" value="CBS"/>
    <property type="match status" value="2"/>
</dbReference>
<dbReference type="EMBL" id="CVTD020000002">
    <property type="protein sequence ID" value="CRZ33235.1"/>
    <property type="molecule type" value="Genomic_DNA"/>
</dbReference>
<evidence type="ECO:0000256" key="7">
    <source>
        <dbReference type="ARBA" id="ARBA00023136"/>
    </source>
</evidence>
<evidence type="ECO:0000256" key="1">
    <source>
        <dbReference type="ARBA" id="ARBA00004141"/>
    </source>
</evidence>
<keyword evidence="4" id="KW-0677">Repeat</keyword>
<keyword evidence="5 9" id="KW-1133">Transmembrane helix</keyword>
<keyword evidence="3 9" id="KW-0812">Transmembrane</keyword>
<evidence type="ECO:0000259" key="11">
    <source>
        <dbReference type="PROSITE" id="PS51371"/>
    </source>
</evidence>
<feature type="domain" description="CNNM transmembrane" evidence="12">
    <location>
        <begin position="6"/>
        <end position="206"/>
    </location>
</feature>
<keyword evidence="14" id="KW-1185">Reference proteome</keyword>
<feature type="transmembrane region" description="Helical" evidence="10">
    <location>
        <begin position="12"/>
        <end position="35"/>
    </location>
</feature>
<accession>A0A0H5SDX6</accession>
<dbReference type="InterPro" id="IPR002550">
    <property type="entry name" value="CNNM"/>
</dbReference>
<evidence type="ECO:0000256" key="3">
    <source>
        <dbReference type="ARBA" id="ARBA00022692"/>
    </source>
</evidence>
<protein>
    <recommendedName>
        <fullName evidence="15">Hemolysin</fullName>
    </recommendedName>
</protein>
<keyword evidence="7 9" id="KW-0472">Membrane</keyword>
<dbReference type="InterPro" id="IPR044751">
    <property type="entry name" value="Ion_transp-like_CBS"/>
</dbReference>
<sequence>MEDDPDENNIGIQLLILAALTLTNAFFAGAEMAMVSVNKSKMRKMAEEGKKSANLVLKFLDEPTKFLSTIQVAITLAGFFSSASAATGLSGPLGKWLESIGIAYGNRIAFFGVTIILSYFTLVFGELVPKRVALHKPEAFSLFCVRPISLIAKIASPFIKFLTLSTNVVTKPFGMNEGNTEEMLSREEIRSLVREGQANGVLNEDEMEMIDSIMEFDDKMAKEIMTPRINVFAIDITEPLEEYLDELLEAKYSRIPVYEEDIDNIIGILFIKDFLKEAVKVGITNVDIRSILRKPYFVPDSKFIRELLKELQQSKKQIAILIDEYGSFEGIVTMEDLVEEVMGDIEDEYDPDNEKIKQLDANTYLIDGLVTIEELNSELNLNLYSEYYDTISGFLIDKIGCIPKEEDDRTIEIDNMVFKLESVKHKRIDKVKLYIGEKADKINLE</sequence>
<evidence type="ECO:0000256" key="10">
    <source>
        <dbReference type="SAM" id="Phobius"/>
    </source>
</evidence>
<dbReference type="InterPro" id="IPR046342">
    <property type="entry name" value="CBS_dom_sf"/>
</dbReference>
<evidence type="ECO:0008006" key="15">
    <source>
        <dbReference type="Google" id="ProtNLM"/>
    </source>
</evidence>
<dbReference type="SMART" id="SM01091">
    <property type="entry name" value="CorC_HlyC"/>
    <property type="match status" value="1"/>
</dbReference>
<dbReference type="Gene3D" id="3.10.580.10">
    <property type="entry name" value="CBS-domain"/>
    <property type="match status" value="1"/>
</dbReference>
<evidence type="ECO:0000313" key="14">
    <source>
        <dbReference type="Proteomes" id="UP000236497"/>
    </source>
</evidence>
<dbReference type="PANTHER" id="PTHR22777:SF17">
    <property type="entry name" value="UPF0053 PROTEIN SLL0260"/>
    <property type="match status" value="1"/>
</dbReference>
<comment type="similarity">
    <text evidence="2">Belongs to the UPF0053 family.</text>
</comment>
<evidence type="ECO:0000256" key="5">
    <source>
        <dbReference type="ARBA" id="ARBA00022989"/>
    </source>
</evidence>
<evidence type="ECO:0000256" key="6">
    <source>
        <dbReference type="ARBA" id="ARBA00023122"/>
    </source>
</evidence>